<evidence type="ECO:0008006" key="3">
    <source>
        <dbReference type="Google" id="ProtNLM"/>
    </source>
</evidence>
<reference evidence="1 2" key="1">
    <citation type="submission" date="2016-10" db="EMBL/GenBank/DDBJ databases">
        <authorList>
            <person name="de Groot N.N."/>
        </authorList>
    </citation>
    <scope>NUCLEOTIDE SEQUENCE [LARGE SCALE GENOMIC DNA]</scope>
    <source>
        <strain evidence="1 2">DSM 26915</strain>
    </source>
</reference>
<name>A0A1H6A1U1_9RHOB</name>
<proteinExistence type="predicted"/>
<dbReference type="EMBL" id="FNUZ01000004">
    <property type="protein sequence ID" value="SEG41917.1"/>
    <property type="molecule type" value="Genomic_DNA"/>
</dbReference>
<sequence>MVMGIWTQVAQLRDLLSSMERDLGLDSLSSNERDILLAFYANAAERADVGYVCTTDKVRAHPTVSRISQPTFHRTLRRLLDKGLVIQSDDLPLGTYVLPSESPRA</sequence>
<keyword evidence="2" id="KW-1185">Reference proteome</keyword>
<evidence type="ECO:0000313" key="1">
    <source>
        <dbReference type="EMBL" id="SEG41917.1"/>
    </source>
</evidence>
<accession>A0A1H6A1U1</accession>
<dbReference type="AlphaFoldDB" id="A0A1H6A1U1"/>
<protein>
    <recommendedName>
        <fullName evidence="3">MarR family protein</fullName>
    </recommendedName>
</protein>
<dbReference type="Proteomes" id="UP000236752">
    <property type="component" value="Unassembled WGS sequence"/>
</dbReference>
<evidence type="ECO:0000313" key="2">
    <source>
        <dbReference type="Proteomes" id="UP000236752"/>
    </source>
</evidence>
<gene>
    <name evidence="1" type="ORF">SAMN04488045_2747</name>
</gene>
<organism evidence="1 2">
    <name type="scientific">Thalassococcus halodurans</name>
    <dbReference type="NCBI Taxonomy" id="373675"/>
    <lineage>
        <taxon>Bacteria</taxon>
        <taxon>Pseudomonadati</taxon>
        <taxon>Pseudomonadota</taxon>
        <taxon>Alphaproteobacteria</taxon>
        <taxon>Rhodobacterales</taxon>
        <taxon>Roseobacteraceae</taxon>
        <taxon>Thalassococcus</taxon>
    </lineage>
</organism>